<name>A0A3M6GPC2_PSEAJ</name>
<evidence type="ECO:0000313" key="3">
    <source>
        <dbReference type="Proteomes" id="UP000271531"/>
    </source>
</evidence>
<feature type="domain" description="Circularly permuted ATP-grasp type 2" evidence="1">
    <location>
        <begin position="5"/>
        <end position="145"/>
    </location>
</feature>
<dbReference type="EMBL" id="RBVA01000663">
    <property type="protein sequence ID" value="RMV94304.1"/>
    <property type="molecule type" value="Genomic_DNA"/>
</dbReference>
<dbReference type="PANTHER" id="PTHR34595:SF2">
    <property type="entry name" value="BLR2978 PROTEIN"/>
    <property type="match status" value="1"/>
</dbReference>
<feature type="non-terminal residue" evidence="2">
    <location>
        <position position="1"/>
    </location>
</feature>
<dbReference type="AlphaFoldDB" id="A0A3M6GPC2"/>
<protein>
    <recommendedName>
        <fullName evidence="1">Circularly permuted ATP-grasp type 2 domain-containing protein</fullName>
    </recommendedName>
</protein>
<dbReference type="Proteomes" id="UP000271531">
    <property type="component" value="Unassembled WGS sequence"/>
</dbReference>
<dbReference type="PANTHER" id="PTHR34595">
    <property type="entry name" value="BLR5612 PROTEIN"/>
    <property type="match status" value="1"/>
</dbReference>
<dbReference type="Pfam" id="PF14403">
    <property type="entry name" value="CP_ATPgrasp_2"/>
    <property type="match status" value="1"/>
</dbReference>
<proteinExistence type="predicted"/>
<evidence type="ECO:0000313" key="2">
    <source>
        <dbReference type="EMBL" id="RMV94304.1"/>
    </source>
</evidence>
<reference evidence="2 3" key="1">
    <citation type="submission" date="2018-08" db="EMBL/GenBank/DDBJ databases">
        <title>Recombination of ecologically and evolutionarily significant loci maintains genetic cohesion in the Pseudomonas syringae species complex.</title>
        <authorList>
            <person name="Dillon M."/>
            <person name="Thakur S."/>
            <person name="Almeida R.N.D."/>
            <person name="Weir B.S."/>
            <person name="Guttman D.S."/>
        </authorList>
    </citation>
    <scope>NUCLEOTIDE SEQUENCE [LARGE SCALE GENOMIC DNA]</scope>
    <source>
        <strain evidence="2 3">ICMP 4525</strain>
    </source>
</reference>
<sequence>ATSSEAPLVVLLTPGRFNESYFEHLYLARQLGYPLVEGGDLTVRDATVYLKTLSGLRRVHAIMRRLDDDFCDPLELRTDSALGVPGLLEAVRQGNVLVANALGSGVLESPGLLGFLPKISQYLFGEDLILPSVATWWCGEQTARAGASAGETA</sequence>
<accession>A0A3M6GPC2</accession>
<dbReference type="InterPro" id="IPR025841">
    <property type="entry name" value="CP_ATPgrasp_2"/>
</dbReference>
<comment type="caution">
    <text evidence="2">The sequence shown here is derived from an EMBL/GenBank/DDBJ whole genome shotgun (WGS) entry which is preliminary data.</text>
</comment>
<organism evidence="2 3">
    <name type="scientific">Pseudomonas amygdali pv. tabaci</name>
    <name type="common">Pseudomonas syringae pv. tabaci</name>
    <dbReference type="NCBI Taxonomy" id="322"/>
    <lineage>
        <taxon>Bacteria</taxon>
        <taxon>Pseudomonadati</taxon>
        <taxon>Pseudomonadota</taxon>
        <taxon>Gammaproteobacteria</taxon>
        <taxon>Pseudomonadales</taxon>
        <taxon>Pseudomonadaceae</taxon>
        <taxon>Pseudomonas</taxon>
        <taxon>Pseudomonas amygdali</taxon>
    </lineage>
</organism>
<dbReference type="InterPro" id="IPR051680">
    <property type="entry name" value="ATP-dep_Glu-Cys_Ligase-2"/>
</dbReference>
<gene>
    <name evidence="2" type="ORF">ALP03_01881</name>
</gene>
<dbReference type="Gene3D" id="3.40.50.11290">
    <property type="match status" value="1"/>
</dbReference>
<evidence type="ECO:0000259" key="1">
    <source>
        <dbReference type="Pfam" id="PF14403"/>
    </source>
</evidence>